<reference evidence="1" key="1">
    <citation type="submission" date="2018-11" db="EMBL/GenBank/DDBJ databases">
        <authorList>
            <consortium name="Pathogen Informatics"/>
        </authorList>
    </citation>
    <scope>NUCLEOTIDE SEQUENCE</scope>
</reference>
<dbReference type="EMBL" id="CAAALY010256069">
    <property type="protein sequence ID" value="VEL37822.1"/>
    <property type="molecule type" value="Genomic_DNA"/>
</dbReference>
<protein>
    <submittedName>
        <fullName evidence="1">Uncharacterized protein</fullName>
    </submittedName>
</protein>
<name>A0A3S5B6C9_9PLAT</name>
<organism evidence="1 2">
    <name type="scientific">Protopolystoma xenopodis</name>
    <dbReference type="NCBI Taxonomy" id="117903"/>
    <lineage>
        <taxon>Eukaryota</taxon>
        <taxon>Metazoa</taxon>
        <taxon>Spiralia</taxon>
        <taxon>Lophotrochozoa</taxon>
        <taxon>Platyhelminthes</taxon>
        <taxon>Monogenea</taxon>
        <taxon>Polyopisthocotylea</taxon>
        <taxon>Polystomatidea</taxon>
        <taxon>Polystomatidae</taxon>
        <taxon>Protopolystoma</taxon>
    </lineage>
</organism>
<evidence type="ECO:0000313" key="2">
    <source>
        <dbReference type="Proteomes" id="UP000784294"/>
    </source>
</evidence>
<proteinExistence type="predicted"/>
<comment type="caution">
    <text evidence="1">The sequence shown here is derived from an EMBL/GenBank/DDBJ whole genome shotgun (WGS) entry which is preliminary data.</text>
</comment>
<dbReference type="AlphaFoldDB" id="A0A3S5B6C9"/>
<keyword evidence="2" id="KW-1185">Reference proteome</keyword>
<accession>A0A3S5B6C9</accession>
<gene>
    <name evidence="1" type="ORF">PXEA_LOCUS31262</name>
</gene>
<sequence length="102" mass="12119">MKGLAIWKQRCPCVRFGRPQLRGPVSAPPCDSLTVIRRKCAKMSDSREGTYALITASIVRMATEIRSFIAMATLITRSFRYQHRHRHWYRHQIQHRHQHKRH</sequence>
<dbReference type="Proteomes" id="UP000784294">
    <property type="component" value="Unassembled WGS sequence"/>
</dbReference>
<evidence type="ECO:0000313" key="1">
    <source>
        <dbReference type="EMBL" id="VEL37822.1"/>
    </source>
</evidence>